<evidence type="ECO:0000259" key="1">
    <source>
        <dbReference type="Pfam" id="PF18165"/>
    </source>
</evidence>
<dbReference type="InterPro" id="IPR041584">
    <property type="entry name" value="Put_pPIWI_pnuc_2"/>
</dbReference>
<gene>
    <name evidence="3" type="ORF">BB934_45450</name>
</gene>
<dbReference type="RefSeq" id="WP_099516240.1">
    <property type="nucleotide sequence ID" value="NZ_CP016621.1"/>
</dbReference>
<accession>A0A1B2EZX3</accession>
<dbReference type="OrthoDB" id="712022at2"/>
<geneLocation type="plasmid" evidence="3">
    <name>unnamed5</name>
</geneLocation>
<feature type="domain" description="Predicted pPIWI-associating nuclease" evidence="1">
    <location>
        <begin position="16"/>
        <end position="150"/>
    </location>
</feature>
<evidence type="ECO:0000259" key="2">
    <source>
        <dbReference type="Pfam" id="PF18166"/>
    </source>
</evidence>
<keyword evidence="3" id="KW-0614">Plasmid</keyword>
<dbReference type="KEGG" id="moc:BB934_45450"/>
<protein>
    <submittedName>
        <fullName evidence="3">Uncharacterized protein</fullName>
    </submittedName>
</protein>
<dbReference type="AlphaFoldDB" id="A0A1B2EZX3"/>
<name>A0A1B2EZX3_9HYPH</name>
<reference evidence="3" key="1">
    <citation type="submission" date="2016-07" db="EMBL/GenBank/DDBJ databases">
        <title>Microvirga ossetica sp. nov. a new species of rhizobia isolated from root nodules of the legume species Vicia alpestris Steven originated from North Ossetia region in the Caucasus.</title>
        <authorList>
            <person name="Safronova V.I."/>
            <person name="Kuznetsova I.G."/>
            <person name="Sazanova A.L."/>
            <person name="Belimov A."/>
            <person name="Andronov E."/>
            <person name="Osledkin Y.S."/>
            <person name="Onishchuk O.P."/>
            <person name="Kurchak O.N."/>
            <person name="Shaposhnikov A.I."/>
            <person name="Willems A."/>
            <person name="Tikhonovich I.A."/>
        </authorList>
    </citation>
    <scope>NUCLEOTIDE SEQUENCE [LARGE SCALE GENOMIC DNA]</scope>
    <source>
        <strain evidence="3">V5/3M</strain>
        <plasmid evidence="3">unnamed5</plasmid>
    </source>
</reference>
<proteinExistence type="predicted"/>
<feature type="domain" description="Predicted pPIWI-associating nuclease group 2" evidence="2">
    <location>
        <begin position="158"/>
        <end position="276"/>
    </location>
</feature>
<sequence>MKPGSDTELEKELRPKLLDEFSQHVLTGAMRVVRDEKNPIRLNLFAAAVRELYSHTLHLLAPDERVTKCSWYRLEPGTKGPTRAQRAKFATQGGLSDEFIAEVGVDVEHLHRAAIDAINELNKFTHVRPGVIEPDKGKVESFVSEALSALIGLFESFAECSEEVLHTLQDAIDRAAVEAFVLETIPEVDELATHHSVEEAYVEDMAITAVTETTVHFKLSGSLSVELQWGSNSDWRRGDGAKMRQSFPFEMTMQSSVDALTNFDEVVFQVDTSRWYQ</sequence>
<dbReference type="Pfam" id="PF18165">
    <property type="entry name" value="pP_pnuc_1"/>
    <property type="match status" value="1"/>
</dbReference>
<dbReference type="Pfam" id="PF18166">
    <property type="entry name" value="pP_pnuc_2"/>
    <property type="match status" value="1"/>
</dbReference>
<dbReference type="InterPro" id="IPR040556">
    <property type="entry name" value="pP_pnuc_1"/>
</dbReference>
<evidence type="ECO:0000313" key="3">
    <source>
        <dbReference type="EMBL" id="ANY85468.1"/>
    </source>
</evidence>
<dbReference type="EMBL" id="CP016621">
    <property type="protein sequence ID" value="ANY85468.1"/>
    <property type="molecule type" value="Genomic_DNA"/>
</dbReference>
<organism evidence="3">
    <name type="scientific">Microvirga ossetica</name>
    <dbReference type="NCBI Taxonomy" id="1882682"/>
    <lineage>
        <taxon>Bacteria</taxon>
        <taxon>Pseudomonadati</taxon>
        <taxon>Pseudomonadota</taxon>
        <taxon>Alphaproteobacteria</taxon>
        <taxon>Hyphomicrobiales</taxon>
        <taxon>Methylobacteriaceae</taxon>
        <taxon>Microvirga</taxon>
    </lineage>
</organism>